<dbReference type="STRING" id="71717.A0A4Y7SYT4"/>
<dbReference type="Proteomes" id="UP000298030">
    <property type="component" value="Unassembled WGS sequence"/>
</dbReference>
<feature type="compositionally biased region" description="Gly residues" evidence="1">
    <location>
        <begin position="449"/>
        <end position="458"/>
    </location>
</feature>
<feature type="region of interest" description="Disordered" evidence="1">
    <location>
        <begin position="42"/>
        <end position="205"/>
    </location>
</feature>
<dbReference type="PANTHER" id="PTHR43908">
    <property type="entry name" value="AT29763P-RELATED"/>
    <property type="match status" value="1"/>
</dbReference>
<reference evidence="3 4" key="1">
    <citation type="journal article" date="2019" name="Nat. Ecol. Evol.">
        <title>Megaphylogeny resolves global patterns of mushroom evolution.</title>
        <authorList>
            <person name="Varga T."/>
            <person name="Krizsan K."/>
            <person name="Foldi C."/>
            <person name="Dima B."/>
            <person name="Sanchez-Garcia M."/>
            <person name="Sanchez-Ramirez S."/>
            <person name="Szollosi G.J."/>
            <person name="Szarkandi J.G."/>
            <person name="Papp V."/>
            <person name="Albert L."/>
            <person name="Andreopoulos W."/>
            <person name="Angelini C."/>
            <person name="Antonin V."/>
            <person name="Barry K.W."/>
            <person name="Bougher N.L."/>
            <person name="Buchanan P."/>
            <person name="Buyck B."/>
            <person name="Bense V."/>
            <person name="Catcheside P."/>
            <person name="Chovatia M."/>
            <person name="Cooper J."/>
            <person name="Damon W."/>
            <person name="Desjardin D."/>
            <person name="Finy P."/>
            <person name="Geml J."/>
            <person name="Haridas S."/>
            <person name="Hughes K."/>
            <person name="Justo A."/>
            <person name="Karasinski D."/>
            <person name="Kautmanova I."/>
            <person name="Kiss B."/>
            <person name="Kocsube S."/>
            <person name="Kotiranta H."/>
            <person name="LaButti K.M."/>
            <person name="Lechner B.E."/>
            <person name="Liimatainen K."/>
            <person name="Lipzen A."/>
            <person name="Lukacs Z."/>
            <person name="Mihaltcheva S."/>
            <person name="Morgado L.N."/>
            <person name="Niskanen T."/>
            <person name="Noordeloos M.E."/>
            <person name="Ohm R.A."/>
            <person name="Ortiz-Santana B."/>
            <person name="Ovrebo C."/>
            <person name="Racz N."/>
            <person name="Riley R."/>
            <person name="Savchenko A."/>
            <person name="Shiryaev A."/>
            <person name="Soop K."/>
            <person name="Spirin V."/>
            <person name="Szebenyi C."/>
            <person name="Tomsovsky M."/>
            <person name="Tulloss R.E."/>
            <person name="Uehling J."/>
            <person name="Grigoriev I.V."/>
            <person name="Vagvolgyi C."/>
            <person name="Papp T."/>
            <person name="Martin F.M."/>
            <person name="Miettinen O."/>
            <person name="Hibbett D.S."/>
            <person name="Nagy L.G."/>
        </authorList>
    </citation>
    <scope>NUCLEOTIDE SEQUENCE [LARGE SCALE GENOMIC DNA]</scope>
    <source>
        <strain evidence="3 4">FP101781</strain>
    </source>
</reference>
<dbReference type="GO" id="GO:0030544">
    <property type="term" value="F:Hsp70 protein binding"/>
    <property type="evidence" value="ECO:0007669"/>
    <property type="project" value="TreeGrafter"/>
</dbReference>
<dbReference type="InterPro" id="IPR001623">
    <property type="entry name" value="DnaJ_domain"/>
</dbReference>
<feature type="region of interest" description="Disordered" evidence="1">
    <location>
        <begin position="442"/>
        <end position="471"/>
    </location>
</feature>
<evidence type="ECO:0000259" key="2">
    <source>
        <dbReference type="PROSITE" id="PS50076"/>
    </source>
</evidence>
<dbReference type="OrthoDB" id="259708at2759"/>
<accession>A0A4Y7SYT4</accession>
<dbReference type="CDD" id="cd06257">
    <property type="entry name" value="DnaJ"/>
    <property type="match status" value="1"/>
</dbReference>
<feature type="compositionally biased region" description="Low complexity" evidence="1">
    <location>
        <begin position="72"/>
        <end position="109"/>
    </location>
</feature>
<dbReference type="SUPFAM" id="SSF46565">
    <property type="entry name" value="Chaperone J-domain"/>
    <property type="match status" value="1"/>
</dbReference>
<feature type="domain" description="J" evidence="2">
    <location>
        <begin position="214"/>
        <end position="282"/>
    </location>
</feature>
<name>A0A4Y7SYT4_COPMI</name>
<evidence type="ECO:0000313" key="4">
    <source>
        <dbReference type="Proteomes" id="UP000298030"/>
    </source>
</evidence>
<dbReference type="SMART" id="SM00271">
    <property type="entry name" value="DnaJ"/>
    <property type="match status" value="1"/>
</dbReference>
<gene>
    <name evidence="3" type="ORF">FA13DRAFT_1816514</name>
</gene>
<protein>
    <submittedName>
        <fullName evidence="3">DnaJ-domain-containing protein</fullName>
    </submittedName>
</protein>
<feature type="compositionally biased region" description="Low complexity" evidence="1">
    <location>
        <begin position="116"/>
        <end position="147"/>
    </location>
</feature>
<evidence type="ECO:0000313" key="3">
    <source>
        <dbReference type="EMBL" id="TEB27026.1"/>
    </source>
</evidence>
<keyword evidence="4" id="KW-1185">Reference proteome</keyword>
<dbReference type="PANTHER" id="PTHR43908:SF3">
    <property type="entry name" value="AT29763P-RELATED"/>
    <property type="match status" value="1"/>
</dbReference>
<dbReference type="AlphaFoldDB" id="A0A4Y7SYT4"/>
<dbReference type="InterPro" id="IPR036869">
    <property type="entry name" value="J_dom_sf"/>
</dbReference>
<organism evidence="3 4">
    <name type="scientific">Coprinellus micaceus</name>
    <name type="common">Glistening ink-cap mushroom</name>
    <name type="synonym">Coprinus micaceus</name>
    <dbReference type="NCBI Taxonomy" id="71717"/>
    <lineage>
        <taxon>Eukaryota</taxon>
        <taxon>Fungi</taxon>
        <taxon>Dikarya</taxon>
        <taxon>Basidiomycota</taxon>
        <taxon>Agaricomycotina</taxon>
        <taxon>Agaricomycetes</taxon>
        <taxon>Agaricomycetidae</taxon>
        <taxon>Agaricales</taxon>
        <taxon>Agaricineae</taxon>
        <taxon>Psathyrellaceae</taxon>
        <taxon>Coprinellus</taxon>
    </lineage>
</organism>
<feature type="compositionally biased region" description="Polar residues" evidence="1">
    <location>
        <begin position="51"/>
        <end position="62"/>
    </location>
</feature>
<dbReference type="Gene3D" id="1.10.287.110">
    <property type="entry name" value="DnaJ domain"/>
    <property type="match status" value="1"/>
</dbReference>
<evidence type="ECO:0000256" key="1">
    <source>
        <dbReference type="SAM" id="MobiDB-lite"/>
    </source>
</evidence>
<dbReference type="PROSITE" id="PS50076">
    <property type="entry name" value="DNAJ_2"/>
    <property type="match status" value="1"/>
</dbReference>
<comment type="caution">
    <text evidence="3">The sequence shown here is derived from an EMBL/GenBank/DDBJ whole genome shotgun (WGS) entry which is preliminary data.</text>
</comment>
<proteinExistence type="predicted"/>
<dbReference type="EMBL" id="QPFP01000043">
    <property type="protein sequence ID" value="TEB27026.1"/>
    <property type="molecule type" value="Genomic_DNA"/>
</dbReference>
<dbReference type="InterPro" id="IPR051100">
    <property type="entry name" value="DnaJ_subfamily_B/C"/>
</dbReference>
<sequence>MLSFALSTGTNFATNLFHLPFDDEEDKDIENYERKFITWVPGPAPAPHRANLNSGDGANVSHTMEGEDTPFSSGSTSPSSLSACSSSASLSSMTSAGTSVSSGSATSVGHGHARSASDPSSSCPPSSSQNAPTVPSSSRSPPKSARPNTQPPPYPNHHRHTRTSSSPCCSTKGKERAYDGPCSPPSPSAPTPTSTSSQKQPDDSLIREIIRNNDLYSILGLPRSRGHLDKNILRRAYLARSRMCHPDKFPNNPNATQAFQKVSIAYEVLSTPSLKRQYDEHLVSASSTNPTAASSSQSAEYDVFARARPSGYAEDTLRSVVIGVFNDFLDNGDLEVIRNLLKAINAINPGSPLTIGDEGIKTILSTLHSIRERALTCRTCVYTLHAELDRLFDIQAEFGGLGYFDIMGRTRYAVKLSRIAVGLPMVLEKALVGAEKERQIERERERGKGAGWVDGDGSVGRKEREQGGEEAEGVFPRHVMLVVRAVDVALERMERILK</sequence>
<dbReference type="Pfam" id="PF00226">
    <property type="entry name" value="DnaJ"/>
    <property type="match status" value="1"/>
</dbReference>
<dbReference type="GO" id="GO:0071218">
    <property type="term" value="P:cellular response to misfolded protein"/>
    <property type="evidence" value="ECO:0007669"/>
    <property type="project" value="TreeGrafter"/>
</dbReference>
<dbReference type="GO" id="GO:0005789">
    <property type="term" value="C:endoplasmic reticulum membrane"/>
    <property type="evidence" value="ECO:0007669"/>
    <property type="project" value="TreeGrafter"/>
</dbReference>